<evidence type="ECO:0000256" key="2">
    <source>
        <dbReference type="ARBA" id="ARBA00022490"/>
    </source>
</evidence>
<dbReference type="PANTHER" id="PTHR30100:SF1">
    <property type="entry name" value="PHOSPHATE ACYLTRANSFERASE"/>
    <property type="match status" value="1"/>
</dbReference>
<reference evidence="11 12" key="1">
    <citation type="journal article" date="2015" name="Genome Announc.">
        <title>Expanding the biotechnology potential of lactobacilli through comparative genomics of 213 strains and associated genera.</title>
        <authorList>
            <person name="Sun Z."/>
            <person name="Harris H.M."/>
            <person name="McCann A."/>
            <person name="Guo C."/>
            <person name="Argimon S."/>
            <person name="Zhang W."/>
            <person name="Yang X."/>
            <person name="Jeffery I.B."/>
            <person name="Cooney J.C."/>
            <person name="Kagawa T.F."/>
            <person name="Liu W."/>
            <person name="Song Y."/>
            <person name="Salvetti E."/>
            <person name="Wrobel A."/>
            <person name="Rasinkangas P."/>
            <person name="Parkhill J."/>
            <person name="Rea M.C."/>
            <person name="O'Sullivan O."/>
            <person name="Ritari J."/>
            <person name="Douillard F.P."/>
            <person name="Paul Ross R."/>
            <person name="Yang R."/>
            <person name="Briner A.E."/>
            <person name="Felis G.E."/>
            <person name="de Vos W.M."/>
            <person name="Barrangou R."/>
            <person name="Klaenhammer T.R."/>
            <person name="Caufield P.W."/>
            <person name="Cui Y."/>
            <person name="Zhang H."/>
            <person name="O'Toole P.W."/>
        </authorList>
    </citation>
    <scope>NUCLEOTIDE SEQUENCE [LARGE SCALE GENOMIC DNA]</scope>
    <source>
        <strain evidence="11 12">DSM 20690</strain>
    </source>
</reference>
<keyword evidence="4 10" id="KW-0808">Transferase</keyword>
<comment type="similarity">
    <text evidence="10">Belongs to the PlsX family.</text>
</comment>
<keyword evidence="12" id="KW-1185">Reference proteome</keyword>
<name>A0A0R2JPE9_9LACO</name>
<evidence type="ECO:0000256" key="10">
    <source>
        <dbReference type="HAMAP-Rule" id="MF_00019"/>
    </source>
</evidence>
<proteinExistence type="inferred from homology"/>
<dbReference type="GO" id="GO:0006633">
    <property type="term" value="P:fatty acid biosynthetic process"/>
    <property type="evidence" value="ECO:0007669"/>
    <property type="project" value="UniProtKB-UniRule"/>
</dbReference>
<dbReference type="PATRIC" id="fig|1122148.6.peg.462"/>
<organism evidence="11 12">
    <name type="scientific">Fructilactobacillus lindneri DSM 20690 = JCM 11027</name>
    <dbReference type="NCBI Taxonomy" id="1122148"/>
    <lineage>
        <taxon>Bacteria</taxon>
        <taxon>Bacillati</taxon>
        <taxon>Bacillota</taxon>
        <taxon>Bacilli</taxon>
        <taxon>Lactobacillales</taxon>
        <taxon>Lactobacillaceae</taxon>
        <taxon>Fructilactobacillus</taxon>
    </lineage>
</organism>
<evidence type="ECO:0000256" key="7">
    <source>
        <dbReference type="ARBA" id="ARBA00023264"/>
    </source>
</evidence>
<evidence type="ECO:0000256" key="9">
    <source>
        <dbReference type="ARBA" id="ARBA00046608"/>
    </source>
</evidence>
<dbReference type="AlphaFoldDB" id="A0A0R2JPE9"/>
<keyword evidence="6 10" id="KW-0594">Phospholipid biosynthesis</keyword>
<sequence length="338" mass="36388">MVKLAVDAMGGDNAPQSIIEGVELARNENSKIEFLLFGDKKQIQPLLKDNKNITIVHTDEVITMDDEPVRAVKKKKNSSLVLAAKAVKDGEADAFVSAGSTGAVMVAGLLIIGRIKSIDRPGLTVTMPVINNDTGFTMIDFGANADAKVNNICQYALLGKFYSKNVRKVDNPKIGLINNGTEDDKGNIIHQKMHQALQSMSDNGDINFIGNIEPRGLLNGITDVAVTDGFTGNAVLKSTEGSALAVIDMLKDGIKNGGIKSKMGAFFLKDTLKKIAQKMDYTKYGGAVLLGLKAPVVKGHGNSNPEMIKNCLFHANEIVTSGYVEEVENFFNNTEKND</sequence>
<dbReference type="NCBIfam" id="TIGR00182">
    <property type="entry name" value="plsX"/>
    <property type="match status" value="1"/>
</dbReference>
<evidence type="ECO:0000256" key="8">
    <source>
        <dbReference type="ARBA" id="ARBA00024069"/>
    </source>
</evidence>
<evidence type="ECO:0000256" key="5">
    <source>
        <dbReference type="ARBA" id="ARBA00023098"/>
    </source>
</evidence>
<dbReference type="STRING" id="53444.AYR59_05660"/>
<evidence type="ECO:0000256" key="3">
    <source>
        <dbReference type="ARBA" id="ARBA00022516"/>
    </source>
</evidence>
<keyword evidence="3 10" id="KW-0444">Lipid biosynthesis</keyword>
<dbReference type="Gene3D" id="3.40.718.10">
    <property type="entry name" value="Isopropylmalate Dehydrogenase"/>
    <property type="match status" value="1"/>
</dbReference>
<accession>A0A0R2JPE9</accession>
<protein>
    <recommendedName>
        <fullName evidence="8 10">Phosphate acyltransferase</fullName>
        <ecNumber evidence="8 10">2.3.1.274</ecNumber>
    </recommendedName>
    <alternativeName>
        <fullName evidence="10">Acyl-ACP phosphotransacylase</fullName>
    </alternativeName>
    <alternativeName>
        <fullName evidence="10">Acyl-[acyl-carrier-protein]--phosphate acyltransferase</fullName>
    </alternativeName>
    <alternativeName>
        <fullName evidence="10">Phosphate-acyl-ACP acyltransferase</fullName>
    </alternativeName>
</protein>
<dbReference type="HAMAP" id="MF_00019">
    <property type="entry name" value="PlsX"/>
    <property type="match status" value="1"/>
</dbReference>
<evidence type="ECO:0000256" key="1">
    <source>
        <dbReference type="ARBA" id="ARBA00001232"/>
    </source>
</evidence>
<dbReference type="GO" id="GO:0008654">
    <property type="term" value="P:phospholipid biosynthetic process"/>
    <property type="evidence" value="ECO:0007669"/>
    <property type="project" value="UniProtKB-KW"/>
</dbReference>
<evidence type="ECO:0000313" key="11">
    <source>
        <dbReference type="EMBL" id="KRN79038.1"/>
    </source>
</evidence>
<comment type="subunit">
    <text evidence="9 10">Homodimer. Probably interacts with PlsY.</text>
</comment>
<dbReference type="GeneID" id="61250323"/>
<comment type="caution">
    <text evidence="11">The sequence shown here is derived from an EMBL/GenBank/DDBJ whole genome shotgun (WGS) entry which is preliminary data.</text>
</comment>
<dbReference type="SUPFAM" id="SSF53659">
    <property type="entry name" value="Isocitrate/Isopropylmalate dehydrogenase-like"/>
    <property type="match status" value="1"/>
</dbReference>
<dbReference type="EC" id="2.3.1.274" evidence="8 10"/>
<dbReference type="PIRSF" id="PIRSF002465">
    <property type="entry name" value="Phsphlp_syn_PlsX"/>
    <property type="match status" value="1"/>
</dbReference>
<dbReference type="GO" id="GO:0005737">
    <property type="term" value="C:cytoplasm"/>
    <property type="evidence" value="ECO:0007669"/>
    <property type="project" value="UniProtKB-SubCell"/>
</dbReference>
<dbReference type="GO" id="GO:0043811">
    <property type="term" value="F:phosphate:acyl-[acyl carrier protein] acyltransferase activity"/>
    <property type="evidence" value="ECO:0007669"/>
    <property type="project" value="UniProtKB-UniRule"/>
</dbReference>
<evidence type="ECO:0000256" key="6">
    <source>
        <dbReference type="ARBA" id="ARBA00023209"/>
    </source>
</evidence>
<dbReference type="Proteomes" id="UP000051565">
    <property type="component" value="Unassembled WGS sequence"/>
</dbReference>
<dbReference type="PANTHER" id="PTHR30100">
    <property type="entry name" value="FATTY ACID/PHOSPHOLIPID SYNTHESIS PROTEIN PLSX"/>
    <property type="match status" value="1"/>
</dbReference>
<dbReference type="InterPro" id="IPR012281">
    <property type="entry name" value="Phospholipid_synth_PlsX-like"/>
</dbReference>
<dbReference type="RefSeq" id="WP_056997618.1">
    <property type="nucleotide sequence ID" value="NZ_FUXS01000001.1"/>
</dbReference>
<gene>
    <name evidence="10" type="primary">plsX</name>
    <name evidence="11" type="ORF">IV52_GL000443</name>
</gene>
<dbReference type="EMBL" id="JQBT01000032">
    <property type="protein sequence ID" value="KRN79038.1"/>
    <property type="molecule type" value="Genomic_DNA"/>
</dbReference>
<comment type="pathway">
    <text evidence="10">Lipid metabolism; phospholipid metabolism.</text>
</comment>
<dbReference type="UniPathway" id="UPA00085"/>
<dbReference type="Pfam" id="PF02504">
    <property type="entry name" value="FA_synthesis"/>
    <property type="match status" value="1"/>
</dbReference>
<comment type="catalytic activity">
    <reaction evidence="1 10">
        <text>a fatty acyl-[ACP] + phosphate = an acyl phosphate + holo-[ACP]</text>
        <dbReference type="Rhea" id="RHEA:42292"/>
        <dbReference type="Rhea" id="RHEA-COMP:9685"/>
        <dbReference type="Rhea" id="RHEA-COMP:14125"/>
        <dbReference type="ChEBI" id="CHEBI:43474"/>
        <dbReference type="ChEBI" id="CHEBI:59918"/>
        <dbReference type="ChEBI" id="CHEBI:64479"/>
        <dbReference type="ChEBI" id="CHEBI:138651"/>
        <dbReference type="EC" id="2.3.1.274"/>
    </reaction>
</comment>
<keyword evidence="7 10" id="KW-1208">Phospholipid metabolism</keyword>
<evidence type="ECO:0000256" key="4">
    <source>
        <dbReference type="ARBA" id="ARBA00022679"/>
    </source>
</evidence>
<evidence type="ECO:0000313" key="12">
    <source>
        <dbReference type="Proteomes" id="UP000051565"/>
    </source>
</evidence>
<dbReference type="OrthoDB" id="9806408at2"/>
<keyword evidence="2 10" id="KW-0963">Cytoplasm</keyword>
<comment type="function">
    <text evidence="10">Catalyzes the reversible formation of acyl-phosphate (acyl-PO(4)) from acyl-[acyl-carrier-protein] (acyl-ACP). This enzyme utilizes acyl-ACP as fatty acyl donor, but not acyl-CoA.</text>
</comment>
<keyword evidence="5 10" id="KW-0443">Lipid metabolism</keyword>
<comment type="subcellular location">
    <subcellularLocation>
        <location evidence="10">Cytoplasm</location>
    </subcellularLocation>
    <text evidence="10">Associated with the membrane possibly through PlsY.</text>
</comment>
<dbReference type="InterPro" id="IPR003664">
    <property type="entry name" value="FA_synthesis"/>
</dbReference>